<reference evidence="2 3" key="1">
    <citation type="submission" date="2015-11" db="EMBL/GenBank/DDBJ databases">
        <title>Expanding the genomic diversity of Burkholderia species for the development of highly accurate diagnostics.</title>
        <authorList>
            <person name="Sahl J."/>
            <person name="Keim P."/>
            <person name="Wagner D."/>
        </authorList>
    </citation>
    <scope>NUCLEOTIDE SEQUENCE [LARGE SCALE GENOMIC DNA]</scope>
    <source>
        <strain evidence="2 3">TSV85</strain>
    </source>
</reference>
<keyword evidence="3" id="KW-1185">Reference proteome</keyword>
<feature type="region of interest" description="Disordered" evidence="1">
    <location>
        <begin position="37"/>
        <end position="84"/>
    </location>
</feature>
<organism evidence="2 3">
    <name type="scientific">Burkholderia singularis</name>
    <dbReference type="NCBI Taxonomy" id="1503053"/>
    <lineage>
        <taxon>Bacteria</taxon>
        <taxon>Pseudomonadati</taxon>
        <taxon>Pseudomonadota</taxon>
        <taxon>Betaproteobacteria</taxon>
        <taxon>Burkholderiales</taxon>
        <taxon>Burkholderiaceae</taxon>
        <taxon>Burkholderia</taxon>
        <taxon>pseudomallei group</taxon>
    </lineage>
</organism>
<proteinExistence type="predicted"/>
<dbReference type="Proteomes" id="UP000062788">
    <property type="component" value="Unassembled WGS sequence"/>
</dbReference>
<sequence>MAGFASAVPGSPHVRRAAPPWLTGVAARASAARLAHGEPIAPPPVQPAPRCRGGVHRPQHARRHAAPQPFNRAPRARCTFCHQP</sequence>
<feature type="compositionally biased region" description="Basic residues" evidence="1">
    <location>
        <begin position="53"/>
        <end position="65"/>
    </location>
</feature>
<evidence type="ECO:0000313" key="3">
    <source>
        <dbReference type="Proteomes" id="UP000062788"/>
    </source>
</evidence>
<evidence type="ECO:0000313" key="2">
    <source>
        <dbReference type="EMBL" id="KVE26897.1"/>
    </source>
</evidence>
<gene>
    <name evidence="2" type="ORF">WS67_15070</name>
</gene>
<evidence type="ECO:0000256" key="1">
    <source>
        <dbReference type="SAM" id="MobiDB-lite"/>
    </source>
</evidence>
<comment type="caution">
    <text evidence="2">The sequence shown here is derived from an EMBL/GenBank/DDBJ whole genome shotgun (WGS) entry which is preliminary data.</text>
</comment>
<protein>
    <submittedName>
        <fullName evidence="2">Uncharacterized protein</fullName>
    </submittedName>
</protein>
<dbReference type="AlphaFoldDB" id="A0A103E235"/>
<name>A0A103E235_9BURK</name>
<accession>A0A103E235</accession>
<dbReference type="EMBL" id="LOWA01000032">
    <property type="protein sequence ID" value="KVE26897.1"/>
    <property type="molecule type" value="Genomic_DNA"/>
</dbReference>